<keyword evidence="3" id="KW-0732">Signal</keyword>
<organism evidence="6 7">
    <name type="scientific">Actinia tenebrosa</name>
    <name type="common">Australian red waratah sea anemone</name>
    <dbReference type="NCBI Taxonomy" id="6105"/>
    <lineage>
        <taxon>Eukaryota</taxon>
        <taxon>Metazoa</taxon>
        <taxon>Cnidaria</taxon>
        <taxon>Anthozoa</taxon>
        <taxon>Hexacorallia</taxon>
        <taxon>Actiniaria</taxon>
        <taxon>Actiniidae</taxon>
        <taxon>Actinia</taxon>
    </lineage>
</organism>
<dbReference type="PANTHER" id="PTHR24033:SF151">
    <property type="entry name" value="NOTCH 2"/>
    <property type="match status" value="1"/>
</dbReference>
<dbReference type="PROSITE" id="PS00022">
    <property type="entry name" value="EGF_1"/>
    <property type="match status" value="4"/>
</dbReference>
<dbReference type="OrthoDB" id="5945099at2759"/>
<evidence type="ECO:0000313" key="8">
    <source>
        <dbReference type="RefSeq" id="XP_031569699.1"/>
    </source>
</evidence>
<dbReference type="KEGG" id="aten:116304163"/>
<evidence type="ECO:0000313" key="6">
    <source>
        <dbReference type="Proteomes" id="UP000515163"/>
    </source>
</evidence>
<keyword evidence="6" id="KW-1185">Reference proteome</keyword>
<keyword evidence="2" id="KW-1015">Disulfide bond</keyword>
<evidence type="ECO:0000259" key="4">
    <source>
        <dbReference type="PROSITE" id="PS50026"/>
    </source>
</evidence>
<feature type="disulfide bond" evidence="2">
    <location>
        <begin position="117"/>
        <end position="134"/>
    </location>
</feature>
<dbReference type="SUPFAM" id="SSF57196">
    <property type="entry name" value="EGF/Laminin"/>
    <property type="match status" value="4"/>
</dbReference>
<dbReference type="SUPFAM" id="SSF57414">
    <property type="entry name" value="Hairpin loop containing domain-like"/>
    <property type="match status" value="1"/>
</dbReference>
<proteinExistence type="inferred from homology"/>
<keyword evidence="2" id="KW-0245">EGF-like domain</keyword>
<dbReference type="Gene3D" id="3.50.4.10">
    <property type="entry name" value="Hepatocyte Growth Factor"/>
    <property type="match status" value="2"/>
</dbReference>
<gene>
    <name evidence="7 8" type="primary">LOC116304163</name>
</gene>
<dbReference type="GeneID" id="116304163"/>
<feature type="disulfide bond" evidence="2">
    <location>
        <begin position="259"/>
        <end position="268"/>
    </location>
</feature>
<reference evidence="7 8" key="1">
    <citation type="submission" date="2025-04" db="UniProtKB">
        <authorList>
            <consortium name="RefSeq"/>
        </authorList>
    </citation>
    <scope>IDENTIFICATION</scope>
    <source>
        <tissue evidence="7 8">Tentacle</tissue>
    </source>
</reference>
<feature type="disulfide bond" evidence="2">
    <location>
        <begin position="381"/>
        <end position="390"/>
    </location>
</feature>
<feature type="domain" description="Apple" evidence="5">
    <location>
        <begin position="148"/>
        <end position="233"/>
    </location>
</feature>
<dbReference type="PANTHER" id="PTHR24033">
    <property type="entry name" value="EGF-LIKE DOMAIN-CONTAINING PROTEIN"/>
    <property type="match status" value="1"/>
</dbReference>
<evidence type="ECO:0000256" key="1">
    <source>
        <dbReference type="ARBA" id="ARBA00006373"/>
    </source>
</evidence>
<dbReference type="RefSeq" id="XP_031569699.1">
    <property type="nucleotide sequence ID" value="XM_031713839.1"/>
</dbReference>
<feature type="chain" id="PRO_5044653229" evidence="3">
    <location>
        <begin position="23"/>
        <end position="683"/>
    </location>
</feature>
<dbReference type="SMART" id="SM00181">
    <property type="entry name" value="EGF"/>
    <property type="match status" value="4"/>
</dbReference>
<dbReference type="Gene3D" id="2.10.25.10">
    <property type="entry name" value="Laminin"/>
    <property type="match status" value="3"/>
</dbReference>
<sequence>MMAGSVLALLVVSLLHSTKCSCSAFCQISPNITSVAYSETIVNHTIVGPIMSSITAKNERECEMECHLAVPDMCYMFNYYLSSKVCELLYKDRAAEYKVKKKNGSKVKTRKCVLNPCLNGGQCYTLGDKTSSSCICIPMFQGSKCELCRTPLHSTKTYLDAITNYTIVGPLLQSLTASSEASCECKCQWYDQDMCYMFNYYPSSKVCELFHKDRPAEYKMEKKEGSTFKAPKCEANPCLNGGKCLSFAQNMTGNEYCFCETMFNGTLCQNPTCTFTSSITPYANAILNYSIVGSILWSFTATNESACECACNEKDQGLCYSFNYNPSTKFCELLYKDTAAKYSVVQKPGSTFKARKCNSNPCLNEGKCFVLGNQNKQSCLCHPLFTGPKCAKPICKTDPNVPAIQYTASISNYSISGPILRSFTTINEMACECTCQMMAQGLCYMFNYNPLSKMCSLLYNDRATEYSVSPQPGMMFKTRKCVSNPCYTIGGECYSLGDGSGQFCLCKPNFNGKYCHIAAMGIQVNTAPVCIGATGDNFGTFVAPFDGKVKTFRLVHLSGGVAHIGGPLDYAGLGNWGTKAFFFLPLLRTFPMKIELHVTDENNARITPPLGYPLDMDYDRMGYDLSGYTNMSPELIFPEISPQITVKKGQRFRIWFGQDLANNFYDIDNLGTTCADAHIYYTE</sequence>
<dbReference type="RefSeq" id="XP_031569698.1">
    <property type="nucleotide sequence ID" value="XM_031713838.1"/>
</dbReference>
<feature type="domain" description="Apple" evidence="5">
    <location>
        <begin position="395"/>
        <end position="481"/>
    </location>
</feature>
<feature type="disulfide bond" evidence="2">
    <location>
        <begin position="506"/>
        <end position="515"/>
    </location>
</feature>
<feature type="domain" description="Apple" evidence="5">
    <location>
        <begin position="26"/>
        <end position="112"/>
    </location>
</feature>
<evidence type="ECO:0000259" key="5">
    <source>
        <dbReference type="PROSITE" id="PS50948"/>
    </source>
</evidence>
<feature type="disulfide bond" evidence="2">
    <location>
        <begin position="136"/>
        <end position="145"/>
    </location>
</feature>
<dbReference type="InterPro" id="IPR003609">
    <property type="entry name" value="Pan_app"/>
</dbReference>
<dbReference type="Proteomes" id="UP000515163">
    <property type="component" value="Unplaced"/>
</dbReference>
<feature type="domain" description="Apple" evidence="5">
    <location>
        <begin position="273"/>
        <end position="357"/>
    </location>
</feature>
<feature type="domain" description="EGF-like" evidence="4">
    <location>
        <begin position="353"/>
        <end position="391"/>
    </location>
</feature>
<accession>A0A6P8IU29</accession>
<comment type="similarity">
    <text evidence="1">Belongs to the EGF domain peptide family.</text>
</comment>
<evidence type="ECO:0000313" key="7">
    <source>
        <dbReference type="RefSeq" id="XP_031569698.1"/>
    </source>
</evidence>
<dbReference type="PROSITE" id="PS50948">
    <property type="entry name" value="PAN"/>
    <property type="match status" value="4"/>
</dbReference>
<dbReference type="AlphaFoldDB" id="A0A6P8IU29"/>
<feature type="disulfide bond" evidence="2">
    <location>
        <begin position="362"/>
        <end position="379"/>
    </location>
</feature>
<feature type="domain" description="EGF-like" evidence="4">
    <location>
        <begin position="108"/>
        <end position="146"/>
    </location>
</feature>
<comment type="caution">
    <text evidence="2">Lacks conserved residue(s) required for the propagation of feature annotation.</text>
</comment>
<dbReference type="PROSITE" id="PS50026">
    <property type="entry name" value="EGF_3"/>
    <property type="match status" value="4"/>
</dbReference>
<dbReference type="Pfam" id="PF00024">
    <property type="entry name" value="PAN_1"/>
    <property type="match status" value="4"/>
</dbReference>
<dbReference type="InterPro" id="IPR000742">
    <property type="entry name" value="EGF"/>
</dbReference>
<evidence type="ECO:0000256" key="2">
    <source>
        <dbReference type="PROSITE-ProRule" id="PRU00076"/>
    </source>
</evidence>
<protein>
    <submittedName>
        <fullName evidence="7 8">Neurogenic locus notch homolog protein 1-like isoform X1</fullName>
    </submittedName>
</protein>
<evidence type="ECO:0000256" key="3">
    <source>
        <dbReference type="SAM" id="SignalP"/>
    </source>
</evidence>
<feature type="signal peptide" evidence="3">
    <location>
        <begin position="1"/>
        <end position="22"/>
    </location>
</feature>
<dbReference type="InterPro" id="IPR051830">
    <property type="entry name" value="NOTCH_homolog"/>
</dbReference>
<feature type="domain" description="EGF-like" evidence="4">
    <location>
        <begin position="477"/>
        <end position="516"/>
    </location>
</feature>
<name>A0A6P8IU29_ACTTE</name>
<feature type="domain" description="EGF-like" evidence="4">
    <location>
        <begin position="229"/>
        <end position="269"/>
    </location>
</feature>